<sequence>MTTPSHSSSASGRPGPPAERVAVVVVTYNRAELLVGMLRGLAAQAHRPDAIVVVDNASTDATADVLAGAGADLPGLAPLTVVRSEENLGGAGGFHLGLRTAHALGHDRFWLMDDDVVPAPDCLAVMMAVDEDCLAAVREDSSGRLCEKAALRFDLTRPWAVKPKTAMVETTYGTRAAMPERVEVENVAFEGFMVRRRVVDRIGLPDPSYFIFYDDVDYALRAREAGAHIWALRDAVLVRQLDFDQQHDLAGWKGFYMYRNLFVVHLRYGENALVRAKPWLVTLGVVLLSPLRGGRAEARNVIRAMRAARGMRARPSSSVD</sequence>
<evidence type="ECO:0000313" key="6">
    <source>
        <dbReference type="Proteomes" id="UP001482520"/>
    </source>
</evidence>
<comment type="similarity">
    <text evidence="2">Belongs to the glycosyltransferase 2 family.</text>
</comment>
<comment type="caution">
    <text evidence="5">The sequence shown here is derived from an EMBL/GenBank/DDBJ whole genome shotgun (WGS) entry which is preliminary data.</text>
</comment>
<dbReference type="Proteomes" id="UP001482520">
    <property type="component" value="Unassembled WGS sequence"/>
</dbReference>
<evidence type="ECO:0000313" key="5">
    <source>
        <dbReference type="EMBL" id="MEQ7845943.1"/>
    </source>
</evidence>
<dbReference type="InterPro" id="IPR029044">
    <property type="entry name" value="Nucleotide-diphossugar_trans"/>
</dbReference>
<protein>
    <submittedName>
        <fullName evidence="5">Glycosyltransferase family 2 protein</fullName>
    </submittedName>
</protein>
<dbReference type="PANTHER" id="PTHR43179:SF12">
    <property type="entry name" value="GALACTOFURANOSYLTRANSFERASE GLFT2"/>
    <property type="match status" value="1"/>
</dbReference>
<keyword evidence="6" id="KW-1185">Reference proteome</keyword>
<dbReference type="PANTHER" id="PTHR43179">
    <property type="entry name" value="RHAMNOSYLTRANSFERASE WBBL"/>
    <property type="match status" value="1"/>
</dbReference>
<dbReference type="SUPFAM" id="SSF53448">
    <property type="entry name" value="Nucleotide-diphospho-sugar transferases"/>
    <property type="match status" value="1"/>
</dbReference>
<keyword evidence="3" id="KW-0328">Glycosyltransferase</keyword>
<dbReference type="CDD" id="cd04185">
    <property type="entry name" value="GT_2_like_b"/>
    <property type="match status" value="1"/>
</dbReference>
<dbReference type="Gene3D" id="3.90.550.10">
    <property type="entry name" value="Spore Coat Polysaccharide Biosynthesis Protein SpsA, Chain A"/>
    <property type="match status" value="1"/>
</dbReference>
<dbReference type="EMBL" id="JBEGDP010000001">
    <property type="protein sequence ID" value="MEQ7845943.1"/>
    <property type="molecule type" value="Genomic_DNA"/>
</dbReference>
<evidence type="ECO:0000256" key="2">
    <source>
        <dbReference type="ARBA" id="ARBA00006739"/>
    </source>
</evidence>
<dbReference type="Pfam" id="PF13641">
    <property type="entry name" value="Glyco_tranf_2_3"/>
    <property type="match status" value="1"/>
</dbReference>
<evidence type="ECO:0000256" key="3">
    <source>
        <dbReference type="ARBA" id="ARBA00022676"/>
    </source>
</evidence>
<organism evidence="5 6">
    <name type="scientific">Nocardioides kribbensis</name>
    <dbReference type="NCBI Taxonomy" id="305517"/>
    <lineage>
        <taxon>Bacteria</taxon>
        <taxon>Bacillati</taxon>
        <taxon>Actinomycetota</taxon>
        <taxon>Actinomycetes</taxon>
        <taxon>Propionibacteriales</taxon>
        <taxon>Nocardioidaceae</taxon>
        <taxon>Nocardioides</taxon>
    </lineage>
</organism>
<evidence type="ECO:0000256" key="1">
    <source>
        <dbReference type="ARBA" id="ARBA00004776"/>
    </source>
</evidence>
<evidence type="ECO:0000256" key="4">
    <source>
        <dbReference type="ARBA" id="ARBA00022679"/>
    </source>
</evidence>
<keyword evidence="4" id="KW-0808">Transferase</keyword>
<reference evidence="5 6" key="1">
    <citation type="submission" date="2024-02" db="EMBL/GenBank/DDBJ databases">
        <title>Full genome sequence of Nocardioides kribbensis.</title>
        <authorList>
            <person name="Poletto B.L."/>
            <person name="Silva G."/>
            <person name="Galante D."/>
            <person name="Campos K.R."/>
            <person name="Santos M.B.N."/>
            <person name="Sacchi C.T."/>
        </authorList>
    </citation>
    <scope>NUCLEOTIDE SEQUENCE [LARGE SCALE GENOMIC DNA]</scope>
    <source>
        <strain evidence="5 6">O4R</strain>
    </source>
</reference>
<comment type="pathway">
    <text evidence="1">Cell wall biogenesis; cell wall polysaccharide biosynthesis.</text>
</comment>
<accession>A0ABV1NTX6</accession>
<proteinExistence type="inferred from homology"/>
<dbReference type="RefSeq" id="WP_349803587.1">
    <property type="nucleotide sequence ID" value="NZ_JBEGDP010000001.1"/>
</dbReference>
<gene>
    <name evidence="5" type="ORF">V6R90_01540</name>
</gene>
<name>A0ABV1NTX6_9ACTN</name>